<dbReference type="EMBL" id="JAHLUH010000003">
    <property type="protein sequence ID" value="KAG7729266.1"/>
    <property type="molecule type" value="Genomic_DNA"/>
</dbReference>
<evidence type="ECO:0000256" key="1">
    <source>
        <dbReference type="ARBA" id="ARBA00023242"/>
    </source>
</evidence>
<dbReference type="Pfam" id="PF00172">
    <property type="entry name" value="Zn_clus"/>
    <property type="match status" value="1"/>
</dbReference>
<dbReference type="Proteomes" id="UP000697297">
    <property type="component" value="Unassembled WGS sequence"/>
</dbReference>
<organism evidence="4 7">
    <name type="scientific">Ogataea haglerorum</name>
    <dbReference type="NCBI Taxonomy" id="1937702"/>
    <lineage>
        <taxon>Eukaryota</taxon>
        <taxon>Fungi</taxon>
        <taxon>Dikarya</taxon>
        <taxon>Ascomycota</taxon>
        <taxon>Saccharomycotina</taxon>
        <taxon>Pichiomycetes</taxon>
        <taxon>Pichiales</taxon>
        <taxon>Pichiaceae</taxon>
        <taxon>Ogataea</taxon>
    </lineage>
</organism>
<dbReference type="Gene3D" id="4.10.240.10">
    <property type="entry name" value="Zn(2)-C6 fungal-type DNA-binding domain"/>
    <property type="match status" value="1"/>
</dbReference>
<dbReference type="SMART" id="SM00066">
    <property type="entry name" value="GAL4"/>
    <property type="match status" value="1"/>
</dbReference>
<dbReference type="Proteomes" id="UP000738402">
    <property type="component" value="Unassembled WGS sequence"/>
</dbReference>
<feature type="domain" description="Zn(2)-C6 fungal-type" evidence="3">
    <location>
        <begin position="54"/>
        <end position="84"/>
    </location>
</feature>
<dbReference type="GO" id="GO:0000981">
    <property type="term" value="F:DNA-binding transcription factor activity, RNA polymerase II-specific"/>
    <property type="evidence" value="ECO:0007669"/>
    <property type="project" value="InterPro"/>
</dbReference>
<gene>
    <name evidence="4" type="ORF">KL933_001492</name>
    <name evidence="5" type="ORF">KL946_001766</name>
</gene>
<feature type="region of interest" description="Disordered" evidence="2">
    <location>
        <begin position="1"/>
        <end position="49"/>
    </location>
</feature>
<dbReference type="AlphaFoldDB" id="A0AAN6D917"/>
<dbReference type="PROSITE" id="PS00463">
    <property type="entry name" value="ZN2_CY6_FUNGAL_1"/>
    <property type="match status" value="1"/>
</dbReference>
<evidence type="ECO:0000313" key="4">
    <source>
        <dbReference type="EMBL" id="KAG7729266.1"/>
    </source>
</evidence>
<feature type="region of interest" description="Disordered" evidence="2">
    <location>
        <begin position="90"/>
        <end position="116"/>
    </location>
</feature>
<keyword evidence="6" id="KW-1185">Reference proteome</keyword>
<proteinExistence type="predicted"/>
<feature type="compositionally biased region" description="Low complexity" evidence="2">
    <location>
        <begin position="20"/>
        <end position="37"/>
    </location>
</feature>
<evidence type="ECO:0000313" key="7">
    <source>
        <dbReference type="Proteomes" id="UP000738402"/>
    </source>
</evidence>
<dbReference type="PROSITE" id="PS50048">
    <property type="entry name" value="ZN2_CY6_FUNGAL_2"/>
    <property type="match status" value="1"/>
</dbReference>
<dbReference type="GO" id="GO:0008270">
    <property type="term" value="F:zinc ion binding"/>
    <property type="evidence" value="ECO:0007669"/>
    <property type="project" value="InterPro"/>
</dbReference>
<dbReference type="EMBL" id="JAHLUN010000004">
    <property type="protein sequence ID" value="KAG7766578.1"/>
    <property type="molecule type" value="Genomic_DNA"/>
</dbReference>
<dbReference type="PANTHER" id="PTHR37534:SF46">
    <property type="entry name" value="ZN(II)2CYS6 TRANSCRIPTION FACTOR (EUROFUNG)"/>
    <property type="match status" value="1"/>
</dbReference>
<evidence type="ECO:0000259" key="3">
    <source>
        <dbReference type="PROSITE" id="PS50048"/>
    </source>
</evidence>
<dbReference type="CDD" id="cd00067">
    <property type="entry name" value="GAL4"/>
    <property type="match status" value="1"/>
</dbReference>
<name>A0AAN6D917_9ASCO</name>
<dbReference type="SUPFAM" id="SSF57701">
    <property type="entry name" value="Zn2/Cys6 DNA-binding domain"/>
    <property type="match status" value="1"/>
</dbReference>
<dbReference type="InterPro" id="IPR001138">
    <property type="entry name" value="Zn2Cys6_DnaBD"/>
</dbReference>
<dbReference type="PANTHER" id="PTHR37534">
    <property type="entry name" value="TRANSCRIPTIONAL ACTIVATOR PROTEIN UGA3"/>
    <property type="match status" value="1"/>
</dbReference>
<evidence type="ECO:0000313" key="5">
    <source>
        <dbReference type="EMBL" id="KAG7766578.1"/>
    </source>
</evidence>
<keyword evidence="1" id="KW-0539">Nucleus</keyword>
<sequence>MASYREYQKVLKLTTREPQATVTPPASSPEASPTLAPQNCGPERRKKITRTKTGCFCCRRRKKKCDEKKPACSGCVRNMLTCVYPDKDELAKGKRRRKPQTQERIPFLPLSPLGSPTIREREYTMERSRPTPTNEIPEVALTPKWRPSAGISIKSLLN</sequence>
<comment type="caution">
    <text evidence="4">The sequence shown here is derived from an EMBL/GenBank/DDBJ whole genome shotgun (WGS) entry which is preliminary data.</text>
</comment>
<evidence type="ECO:0000256" key="2">
    <source>
        <dbReference type="SAM" id="MobiDB-lite"/>
    </source>
</evidence>
<dbReference type="InterPro" id="IPR036864">
    <property type="entry name" value="Zn2-C6_fun-type_DNA-bd_sf"/>
</dbReference>
<evidence type="ECO:0000313" key="6">
    <source>
        <dbReference type="Proteomes" id="UP000697297"/>
    </source>
</evidence>
<reference evidence="4 6" key="1">
    <citation type="journal article" date="2021" name="G3 (Bethesda)">
        <title>Genomic diversity, chromosomal rearrangements, and interspecies hybridization in the ogataea polymorpha species complex.</title>
        <authorList>
            <person name="Hanson S.J."/>
            <person name="Cinneide E.O."/>
            <person name="Salzberg L.I."/>
            <person name="Wolfe K.H."/>
            <person name="McGowan J."/>
            <person name="Fitzpatrick D.A."/>
            <person name="Matlin K."/>
        </authorList>
    </citation>
    <scope>NUCLEOTIDE SEQUENCE</scope>
    <source>
        <strain evidence="5">81-436-3</strain>
        <strain evidence="4">83-405-1</strain>
    </source>
</reference>
<accession>A0AAN6D917</accession>
<protein>
    <recommendedName>
        <fullName evidence="3">Zn(2)-C6 fungal-type domain-containing protein</fullName>
    </recommendedName>
</protein>